<gene>
    <name evidence="1" type="ORF">EVAR_94122_1</name>
</gene>
<keyword evidence="2" id="KW-1185">Reference proteome</keyword>
<dbReference type="Proteomes" id="UP000299102">
    <property type="component" value="Unassembled WGS sequence"/>
</dbReference>
<protein>
    <recommendedName>
        <fullName evidence="3">Craniofacial development protein 2</fullName>
    </recommendedName>
</protein>
<dbReference type="AlphaFoldDB" id="A0A4C1U6R5"/>
<dbReference type="EMBL" id="BGZK01000136">
    <property type="protein sequence ID" value="GBP22083.1"/>
    <property type="molecule type" value="Genomic_DNA"/>
</dbReference>
<evidence type="ECO:0000313" key="2">
    <source>
        <dbReference type="Proteomes" id="UP000299102"/>
    </source>
</evidence>
<organism evidence="1 2">
    <name type="scientific">Eumeta variegata</name>
    <name type="common">Bagworm moth</name>
    <name type="synonym">Eumeta japonica</name>
    <dbReference type="NCBI Taxonomy" id="151549"/>
    <lineage>
        <taxon>Eukaryota</taxon>
        <taxon>Metazoa</taxon>
        <taxon>Ecdysozoa</taxon>
        <taxon>Arthropoda</taxon>
        <taxon>Hexapoda</taxon>
        <taxon>Insecta</taxon>
        <taxon>Pterygota</taxon>
        <taxon>Neoptera</taxon>
        <taxon>Endopterygota</taxon>
        <taxon>Lepidoptera</taxon>
        <taxon>Glossata</taxon>
        <taxon>Ditrysia</taxon>
        <taxon>Tineoidea</taxon>
        <taxon>Psychidae</taxon>
        <taxon>Oiketicinae</taxon>
        <taxon>Eumeta</taxon>
    </lineage>
</organism>
<evidence type="ECO:0000313" key="1">
    <source>
        <dbReference type="EMBL" id="GBP22083.1"/>
    </source>
</evidence>
<dbReference type="OrthoDB" id="425681at2759"/>
<reference evidence="1 2" key="1">
    <citation type="journal article" date="2019" name="Commun. Biol.">
        <title>The bagworm genome reveals a unique fibroin gene that provides high tensile strength.</title>
        <authorList>
            <person name="Kono N."/>
            <person name="Nakamura H."/>
            <person name="Ohtoshi R."/>
            <person name="Tomita M."/>
            <person name="Numata K."/>
            <person name="Arakawa K."/>
        </authorList>
    </citation>
    <scope>NUCLEOTIDE SEQUENCE [LARGE SCALE GENOMIC DNA]</scope>
</reference>
<comment type="caution">
    <text evidence="1">The sequence shown here is derived from an EMBL/GenBank/DDBJ whole genome shotgun (WGS) entry which is preliminary data.</text>
</comment>
<evidence type="ECO:0008006" key="3">
    <source>
        <dbReference type="Google" id="ProtNLM"/>
    </source>
</evidence>
<sequence>MTRGAGGVLDVMEILMKCNRNERIVILGDFNGWVGVQLDGYEKVLVKFGDERVNENGDYLLLLCQEFNLNDDGHLLNEENNVKERWKNYFVSVYTCEDTVADNNIIATEYMIDVENEGEIRMDKIMKALKHIKVGKPVGYDRVLSVMLRGGQGLQCLSQNGLTSAEVSNRDVQFHPGHSTYSWIAVCMILKDYECGLRIDELSVKYLYADNQVILAPLACQLQEMVNKINDSVKKMGMKVSVGEKFEQGKSLYTWVVCLQMMVKHDRDIERRVNTENKVNGALFAIMNSKSMLRQARLAMCMGMSMAEEKRSRINAVEMRSLGSMCGVSRKDRCSNSNFRERYGLKEDVVPRVERGTL</sequence>
<name>A0A4C1U6R5_EUMVA</name>
<accession>A0A4C1U6R5</accession>
<proteinExistence type="predicted"/>